<organism evidence="1">
    <name type="scientific">Terrestrivirus sp</name>
    <dbReference type="NCBI Taxonomy" id="2487775"/>
    <lineage>
        <taxon>Viruses</taxon>
        <taxon>Varidnaviria</taxon>
        <taxon>Bamfordvirae</taxon>
        <taxon>Nucleocytoviricota</taxon>
        <taxon>Megaviricetes</taxon>
        <taxon>Imitervirales</taxon>
        <taxon>Mimiviridae</taxon>
        <taxon>Klosneuvirinae</taxon>
    </lineage>
</organism>
<evidence type="ECO:0000313" key="1">
    <source>
        <dbReference type="EMBL" id="AYV76584.1"/>
    </source>
</evidence>
<proteinExistence type="predicted"/>
<gene>
    <name evidence="1" type="ORF">Terrestrivirus9_21</name>
</gene>
<sequence>MKGITNVIEMIKCTTALKSLYEVNAGGSSEISEALSMNYFNDLYGINDFILEMDVKYDVFHCSMCDFVMGTDNNRIGVSVTRALNFHDKYNYTVEDAERLLRKKLFGLIVARSGISKLHNFDKCILHIWCINEAAAMSLHDAYNNIISETNITNNDDGINDVVVIITVCDNDSIYTNRC</sequence>
<protein>
    <submittedName>
        <fullName evidence="1">Uncharacterized protein</fullName>
    </submittedName>
</protein>
<accession>A0A3G4ZQI0</accession>
<name>A0A3G4ZQI0_9VIRU</name>
<reference evidence="1" key="1">
    <citation type="submission" date="2018-10" db="EMBL/GenBank/DDBJ databases">
        <title>Hidden diversity of soil giant viruses.</title>
        <authorList>
            <person name="Schulz F."/>
            <person name="Alteio L."/>
            <person name="Goudeau D."/>
            <person name="Ryan E.M."/>
            <person name="Malmstrom R.R."/>
            <person name="Blanchard J."/>
            <person name="Woyke T."/>
        </authorList>
    </citation>
    <scope>NUCLEOTIDE SEQUENCE</scope>
    <source>
        <strain evidence="1">TEV1</strain>
    </source>
</reference>
<dbReference type="EMBL" id="MK071987">
    <property type="protein sequence ID" value="AYV76584.1"/>
    <property type="molecule type" value="Genomic_DNA"/>
</dbReference>